<organism evidence="3 4">
    <name type="scientific">Pararge aegeria aegeria</name>
    <dbReference type="NCBI Taxonomy" id="348720"/>
    <lineage>
        <taxon>Eukaryota</taxon>
        <taxon>Metazoa</taxon>
        <taxon>Ecdysozoa</taxon>
        <taxon>Arthropoda</taxon>
        <taxon>Hexapoda</taxon>
        <taxon>Insecta</taxon>
        <taxon>Pterygota</taxon>
        <taxon>Neoptera</taxon>
        <taxon>Endopterygota</taxon>
        <taxon>Lepidoptera</taxon>
        <taxon>Glossata</taxon>
        <taxon>Ditrysia</taxon>
        <taxon>Papilionoidea</taxon>
        <taxon>Nymphalidae</taxon>
        <taxon>Satyrinae</taxon>
        <taxon>Satyrini</taxon>
        <taxon>Parargina</taxon>
        <taxon>Pararge</taxon>
    </lineage>
</organism>
<gene>
    <name evidence="3" type="primary">jg25843</name>
    <name evidence="3" type="ORF">PAEG_LOCUS122</name>
</gene>
<reference evidence="3" key="1">
    <citation type="submission" date="2022-03" db="EMBL/GenBank/DDBJ databases">
        <authorList>
            <person name="Lindestad O."/>
        </authorList>
    </citation>
    <scope>NUCLEOTIDE SEQUENCE</scope>
</reference>
<feature type="domain" description="Pre-C2HC" evidence="2">
    <location>
        <begin position="246"/>
        <end position="315"/>
    </location>
</feature>
<feature type="region of interest" description="Disordered" evidence="1">
    <location>
        <begin position="373"/>
        <end position="408"/>
    </location>
</feature>
<comment type="caution">
    <text evidence="3">The sequence shown here is derived from an EMBL/GenBank/DDBJ whole genome shotgun (WGS) entry which is preliminary data.</text>
</comment>
<evidence type="ECO:0000313" key="3">
    <source>
        <dbReference type="EMBL" id="CAH2207501.1"/>
    </source>
</evidence>
<dbReference type="AlphaFoldDB" id="A0A8S4QCE8"/>
<evidence type="ECO:0000313" key="4">
    <source>
        <dbReference type="Proteomes" id="UP000838756"/>
    </source>
</evidence>
<protein>
    <submittedName>
        <fullName evidence="3">Jg25843 protein</fullName>
    </submittedName>
</protein>
<keyword evidence="4" id="KW-1185">Reference proteome</keyword>
<evidence type="ECO:0000256" key="1">
    <source>
        <dbReference type="SAM" id="MobiDB-lite"/>
    </source>
</evidence>
<evidence type="ECO:0000259" key="2">
    <source>
        <dbReference type="SMART" id="SM00596"/>
    </source>
</evidence>
<dbReference type="InterPro" id="IPR006579">
    <property type="entry name" value="Pre_C2HC_dom"/>
</dbReference>
<name>A0A8S4QCE8_9NEOP</name>
<feature type="region of interest" description="Disordered" evidence="1">
    <location>
        <begin position="89"/>
        <end position="162"/>
    </location>
</feature>
<feature type="compositionally biased region" description="Acidic residues" evidence="1">
    <location>
        <begin position="148"/>
        <end position="157"/>
    </location>
</feature>
<dbReference type="PANTHER" id="PTHR33273:SF2">
    <property type="entry name" value="ENDONUCLEASE_EXONUCLEASE_PHOSPHATASE DOMAIN-CONTAINING PROTEIN"/>
    <property type="match status" value="1"/>
</dbReference>
<dbReference type="Pfam" id="PF07530">
    <property type="entry name" value="PRE_C2HC"/>
    <property type="match status" value="1"/>
</dbReference>
<feature type="compositionally biased region" description="Basic residues" evidence="1">
    <location>
        <begin position="381"/>
        <end position="391"/>
    </location>
</feature>
<dbReference type="SMART" id="SM00596">
    <property type="entry name" value="PRE_C2HC"/>
    <property type="match status" value="1"/>
</dbReference>
<proteinExistence type="predicted"/>
<feature type="region of interest" description="Disordered" evidence="1">
    <location>
        <begin position="45"/>
        <end position="76"/>
    </location>
</feature>
<feature type="compositionally biased region" description="Basic residues" evidence="1">
    <location>
        <begin position="104"/>
        <end position="114"/>
    </location>
</feature>
<sequence>MAGRPPYLLPGAVVDPAKILNLNLAALLADMRGFQIAPNPLDQTSSLISSQASPRDPRLARPVTTAAPAPSGQPMHVEETPIQLTFDSTSPAYSEVDDGLTNVSHKKRKLKPSKSKGNPAKKVTIDPVPTPVPNKRARNPDTNSQATPEEESEDSPMEEPAREKVPPLFIREKLAWINLLPKLAEREISFSSARSTAIKVQCPSSDDHRKLTTLLREQAVGYHTYALQEERLLRVIIRGIPKEINTEHIKEDLLSQKIPVLEVHRLYNARNRAPYDMVLAIIELTPEGKQVYNLSTVCRLSGINVERPNNRGKIGQCHRCQLYGHSARNCFARPRCVKCLDDHGTSDCSRRDRTVEEPPSCVLCRTQGHPANYRGCPKAPRTTRRRGHSNGRRPAAARPQPEQVFVPAPVPATSAWNRPLYRANNAPLTTATQASGASSAPPSAASLLSQTSAAKSAAGPQNSLPVGASAMQGTQFIVDSIDGEQIKAFYAEAKINLLGAYEKYQGLLSTIRRVQEIINNA</sequence>
<dbReference type="OrthoDB" id="7477923at2759"/>
<dbReference type="PANTHER" id="PTHR33273">
    <property type="entry name" value="DOMAIN-CONTAINING PROTEIN, PUTATIVE-RELATED"/>
    <property type="match status" value="1"/>
</dbReference>
<dbReference type="EMBL" id="CAKXAJ010000408">
    <property type="protein sequence ID" value="CAH2207501.1"/>
    <property type="molecule type" value="Genomic_DNA"/>
</dbReference>
<accession>A0A8S4QCE8</accession>
<dbReference type="Proteomes" id="UP000838756">
    <property type="component" value="Unassembled WGS sequence"/>
</dbReference>